<name>A0ABR4HNJ0_9EURO</name>
<evidence type="ECO:0000256" key="2">
    <source>
        <dbReference type="ARBA" id="ARBA00022448"/>
    </source>
</evidence>
<feature type="transmembrane region" description="Helical" evidence="8">
    <location>
        <begin position="410"/>
        <end position="431"/>
    </location>
</feature>
<evidence type="ECO:0000256" key="8">
    <source>
        <dbReference type="SAM" id="Phobius"/>
    </source>
</evidence>
<evidence type="ECO:0000259" key="9">
    <source>
        <dbReference type="PROSITE" id="PS50850"/>
    </source>
</evidence>
<dbReference type="InterPro" id="IPR011701">
    <property type="entry name" value="MFS"/>
</dbReference>
<keyword evidence="5 8" id="KW-1133">Transmembrane helix</keyword>
<keyword evidence="4 8" id="KW-0812">Transmembrane</keyword>
<feature type="transmembrane region" description="Helical" evidence="8">
    <location>
        <begin position="73"/>
        <end position="93"/>
    </location>
</feature>
<feature type="transmembrane region" description="Helical" evidence="8">
    <location>
        <begin position="113"/>
        <end position="130"/>
    </location>
</feature>
<evidence type="ECO:0000256" key="4">
    <source>
        <dbReference type="ARBA" id="ARBA00022692"/>
    </source>
</evidence>
<comment type="subcellular location">
    <subcellularLocation>
        <location evidence="1">Cell membrane</location>
        <topology evidence="1">Multi-pass membrane protein</topology>
    </subcellularLocation>
</comment>
<dbReference type="Gene3D" id="1.20.1250.20">
    <property type="entry name" value="MFS general substrate transporter like domains"/>
    <property type="match status" value="1"/>
</dbReference>
<keyword evidence="6 8" id="KW-0472">Membrane</keyword>
<dbReference type="Proteomes" id="UP001610335">
    <property type="component" value="Unassembled WGS sequence"/>
</dbReference>
<keyword evidence="3" id="KW-1003">Cell membrane</keyword>
<dbReference type="PANTHER" id="PTHR23502:SF186">
    <property type="entry name" value="MAJOR FACILITATOR SUPERFAMILY (MFS) PROFILE DOMAIN-CONTAINING PROTEIN"/>
    <property type="match status" value="1"/>
</dbReference>
<dbReference type="EMBL" id="JBFXLS010000095">
    <property type="protein sequence ID" value="KAL2817059.1"/>
    <property type="molecule type" value="Genomic_DNA"/>
</dbReference>
<keyword evidence="2" id="KW-0813">Transport</keyword>
<gene>
    <name evidence="10" type="ORF">BDW59DRAFT_182330</name>
</gene>
<evidence type="ECO:0000256" key="5">
    <source>
        <dbReference type="ARBA" id="ARBA00022989"/>
    </source>
</evidence>
<protein>
    <submittedName>
        <fullName evidence="10">Major facilitator superfamily domain-containing protein</fullName>
    </submittedName>
</protein>
<feature type="transmembrane region" description="Helical" evidence="8">
    <location>
        <begin position="383"/>
        <end position="404"/>
    </location>
</feature>
<comment type="similarity">
    <text evidence="7">Belongs to the major facilitator superfamily. DHA1 family. Polyamines/proton antiporter (TC 2.A.1.2.16) subfamily.</text>
</comment>
<evidence type="ECO:0000256" key="6">
    <source>
        <dbReference type="ARBA" id="ARBA00023136"/>
    </source>
</evidence>
<proteinExistence type="inferred from homology"/>
<evidence type="ECO:0000256" key="1">
    <source>
        <dbReference type="ARBA" id="ARBA00004651"/>
    </source>
</evidence>
<evidence type="ECO:0000256" key="7">
    <source>
        <dbReference type="ARBA" id="ARBA00038459"/>
    </source>
</evidence>
<feature type="transmembrane region" description="Helical" evidence="8">
    <location>
        <begin position="306"/>
        <end position="332"/>
    </location>
</feature>
<dbReference type="CDD" id="cd17323">
    <property type="entry name" value="MFS_Tpo1_MDR_like"/>
    <property type="match status" value="1"/>
</dbReference>
<sequence>MKDDPESQRRGGPDLKHAHSIPFWRQVLDQGAITNHVLDQQYPGSGTEQDPFVISWLPDDPRNPMLFSLRKKVGITIVVSTATLVVAVGSSAYSGAIHQVIDDFEIGSEVATLGLSLYVLGFALGPMIWAPLSEFIGRQGPFFISLGGMASFFAGAAGARNIQTLLILRFLAGAFGSSPLTNAGGVISDMFTARHRGLALSLFAAAPFMGPAIGPVIGGFLGMKTGWRWVEGFLAMFGGVMWILTALLVPETYAPTLLRRRAARLIQLTGSIYRTQLDVDKQGVSIKHMFSTLLLRPWVLLFQEPIVLILSVYIAIIYGALFMMFAAFPIVYEQHRGWNQGVGGLAFMGIMIGMILGVLYTIPDNMRYLRTVDRHGGCAPPEARLPPVILASICIPTGLFWFAWTNDPSIHWVASIAAGAPFGFGVVLVYLGTMSYLIDSYTIFAASVLAANAILRSIFGAVFPLFTTYMYNTLGIHWASSIPAFLALLCMPFPFLFYRYGESVRARCTYTAQSKAYMEKIHNSTKA</sequence>
<feature type="domain" description="Major facilitator superfamily (MFS) profile" evidence="9">
    <location>
        <begin position="75"/>
        <end position="502"/>
    </location>
</feature>
<reference evidence="10 11" key="1">
    <citation type="submission" date="2024-07" db="EMBL/GenBank/DDBJ databases">
        <title>Section-level genome sequencing and comparative genomics of Aspergillus sections Usti and Cavernicolus.</title>
        <authorList>
            <consortium name="Lawrence Berkeley National Laboratory"/>
            <person name="Nybo J.L."/>
            <person name="Vesth T.C."/>
            <person name="Theobald S."/>
            <person name="Frisvad J.C."/>
            <person name="Larsen T.O."/>
            <person name="Kjaerboelling I."/>
            <person name="Rothschild-Mancinelli K."/>
            <person name="Lyhne E.K."/>
            <person name="Kogle M.E."/>
            <person name="Barry K."/>
            <person name="Clum A."/>
            <person name="Na H."/>
            <person name="Ledsgaard L."/>
            <person name="Lin J."/>
            <person name="Lipzen A."/>
            <person name="Kuo A."/>
            <person name="Riley R."/>
            <person name="Mondo S."/>
            <person name="LaButti K."/>
            <person name="Haridas S."/>
            <person name="Pangalinan J."/>
            <person name="Salamov A.A."/>
            <person name="Simmons B.A."/>
            <person name="Magnuson J.K."/>
            <person name="Chen J."/>
            <person name="Drula E."/>
            <person name="Henrissat B."/>
            <person name="Wiebenga A."/>
            <person name="Lubbers R.J."/>
            <person name="Gomes A.C."/>
            <person name="Makela M.R."/>
            <person name="Stajich J."/>
            <person name="Grigoriev I.V."/>
            <person name="Mortensen U.H."/>
            <person name="De vries R.P."/>
            <person name="Baker S.E."/>
            <person name="Andersen M.R."/>
        </authorList>
    </citation>
    <scope>NUCLEOTIDE SEQUENCE [LARGE SCALE GENOMIC DNA]</scope>
    <source>
        <strain evidence="10 11">CBS 600.67</strain>
    </source>
</reference>
<dbReference type="SUPFAM" id="SSF103473">
    <property type="entry name" value="MFS general substrate transporter"/>
    <property type="match status" value="1"/>
</dbReference>
<comment type="caution">
    <text evidence="10">The sequence shown here is derived from an EMBL/GenBank/DDBJ whole genome shotgun (WGS) entry which is preliminary data.</text>
</comment>
<dbReference type="Pfam" id="PF07690">
    <property type="entry name" value="MFS_1"/>
    <property type="match status" value="1"/>
</dbReference>
<dbReference type="InterPro" id="IPR036259">
    <property type="entry name" value="MFS_trans_sf"/>
</dbReference>
<evidence type="ECO:0000313" key="10">
    <source>
        <dbReference type="EMBL" id="KAL2817059.1"/>
    </source>
</evidence>
<feature type="transmembrane region" description="Helical" evidence="8">
    <location>
        <begin position="142"/>
        <end position="160"/>
    </location>
</feature>
<dbReference type="PANTHER" id="PTHR23502">
    <property type="entry name" value="MAJOR FACILITATOR SUPERFAMILY"/>
    <property type="match status" value="1"/>
</dbReference>
<feature type="transmembrane region" description="Helical" evidence="8">
    <location>
        <begin position="166"/>
        <end position="187"/>
    </location>
</feature>
<feature type="transmembrane region" description="Helical" evidence="8">
    <location>
        <begin position="199"/>
        <end position="221"/>
    </location>
</feature>
<accession>A0ABR4HNJ0</accession>
<organism evidence="10 11">
    <name type="scientific">Aspergillus cavernicola</name>
    <dbReference type="NCBI Taxonomy" id="176166"/>
    <lineage>
        <taxon>Eukaryota</taxon>
        <taxon>Fungi</taxon>
        <taxon>Dikarya</taxon>
        <taxon>Ascomycota</taxon>
        <taxon>Pezizomycotina</taxon>
        <taxon>Eurotiomycetes</taxon>
        <taxon>Eurotiomycetidae</taxon>
        <taxon>Eurotiales</taxon>
        <taxon>Aspergillaceae</taxon>
        <taxon>Aspergillus</taxon>
        <taxon>Aspergillus subgen. Nidulantes</taxon>
    </lineage>
</organism>
<feature type="transmembrane region" description="Helical" evidence="8">
    <location>
        <begin position="443"/>
        <end position="466"/>
    </location>
</feature>
<dbReference type="PROSITE" id="PS50850">
    <property type="entry name" value="MFS"/>
    <property type="match status" value="1"/>
</dbReference>
<dbReference type="InterPro" id="IPR020846">
    <property type="entry name" value="MFS_dom"/>
</dbReference>
<evidence type="ECO:0000256" key="3">
    <source>
        <dbReference type="ARBA" id="ARBA00022475"/>
    </source>
</evidence>
<keyword evidence="11" id="KW-1185">Reference proteome</keyword>
<feature type="transmembrane region" description="Helical" evidence="8">
    <location>
        <begin position="344"/>
        <end position="362"/>
    </location>
</feature>
<feature type="transmembrane region" description="Helical" evidence="8">
    <location>
        <begin position="478"/>
        <end position="498"/>
    </location>
</feature>
<feature type="transmembrane region" description="Helical" evidence="8">
    <location>
        <begin position="233"/>
        <end position="254"/>
    </location>
</feature>
<evidence type="ECO:0000313" key="11">
    <source>
        <dbReference type="Proteomes" id="UP001610335"/>
    </source>
</evidence>